<evidence type="ECO:0000313" key="2">
    <source>
        <dbReference type="Proteomes" id="UP001303046"/>
    </source>
</evidence>
<dbReference type="EMBL" id="JAVFWL010000001">
    <property type="protein sequence ID" value="KAK6727745.1"/>
    <property type="molecule type" value="Genomic_DNA"/>
</dbReference>
<evidence type="ECO:0000313" key="1">
    <source>
        <dbReference type="EMBL" id="KAK6727745.1"/>
    </source>
</evidence>
<accession>A0ABR1BQU3</accession>
<organism evidence="1 2">
    <name type="scientific">Necator americanus</name>
    <name type="common">Human hookworm</name>
    <dbReference type="NCBI Taxonomy" id="51031"/>
    <lineage>
        <taxon>Eukaryota</taxon>
        <taxon>Metazoa</taxon>
        <taxon>Ecdysozoa</taxon>
        <taxon>Nematoda</taxon>
        <taxon>Chromadorea</taxon>
        <taxon>Rhabditida</taxon>
        <taxon>Rhabditina</taxon>
        <taxon>Rhabditomorpha</taxon>
        <taxon>Strongyloidea</taxon>
        <taxon>Ancylostomatidae</taxon>
        <taxon>Bunostominae</taxon>
        <taxon>Necator</taxon>
    </lineage>
</organism>
<protein>
    <recommendedName>
        <fullName evidence="3">Laminin N-terminal domain-containing protein</fullName>
    </recommendedName>
</protein>
<gene>
    <name evidence="1" type="primary">Necator_chrI.g1558</name>
    <name evidence="1" type="ORF">RB195_005432</name>
</gene>
<comment type="caution">
    <text evidence="1">The sequence shown here is derived from an EMBL/GenBank/DDBJ whole genome shotgun (WGS) entry which is preliminary data.</text>
</comment>
<dbReference type="Proteomes" id="UP001303046">
    <property type="component" value="Unassembled WGS sequence"/>
</dbReference>
<keyword evidence="2" id="KW-1185">Reference proteome</keyword>
<name>A0ABR1BQU3_NECAM</name>
<evidence type="ECO:0008006" key="3">
    <source>
        <dbReference type="Google" id="ProtNLM"/>
    </source>
</evidence>
<reference evidence="1 2" key="1">
    <citation type="submission" date="2023-08" db="EMBL/GenBank/DDBJ databases">
        <title>A Necator americanus chromosomal reference genome.</title>
        <authorList>
            <person name="Ilik V."/>
            <person name="Petrzelkova K.J."/>
            <person name="Pardy F."/>
            <person name="Fuh T."/>
            <person name="Niatou-Singa F.S."/>
            <person name="Gouil Q."/>
            <person name="Baker L."/>
            <person name="Ritchie M.E."/>
            <person name="Jex A.R."/>
            <person name="Gazzola D."/>
            <person name="Li H."/>
            <person name="Toshio Fujiwara R."/>
            <person name="Zhan B."/>
            <person name="Aroian R.V."/>
            <person name="Pafco B."/>
            <person name="Schwarz E.M."/>
        </authorList>
    </citation>
    <scope>NUCLEOTIDE SEQUENCE [LARGE SCALE GENOMIC DNA]</scope>
    <source>
        <strain evidence="1 2">Aroian</strain>
        <tissue evidence="1">Whole animal</tissue>
    </source>
</reference>
<sequence length="90" mass="10055">MLKHHSVITIGRNQEEYPYFEYAPTSILTATYTALKPGTTSASDFGRVSPLSEALSIGGRSFNAEAECLQEMYYEHCPCSTVFESRHVET</sequence>
<proteinExistence type="predicted"/>